<evidence type="ECO:0000256" key="9">
    <source>
        <dbReference type="ARBA" id="ARBA00022734"/>
    </source>
</evidence>
<comment type="cofactor">
    <cofactor evidence="1">
        <name>Mn(2+)</name>
        <dbReference type="ChEBI" id="CHEBI:29035"/>
    </cofactor>
</comment>
<evidence type="ECO:0000256" key="7">
    <source>
        <dbReference type="ARBA" id="ARBA00022679"/>
    </source>
</evidence>
<evidence type="ECO:0000313" key="21">
    <source>
        <dbReference type="RefSeq" id="XP_032343560.1"/>
    </source>
</evidence>
<sequence>MPVRVVSCVRLRKSRMEQQRGLLLFLGVQMLLVGALLYQSHHRRSFTSFLRSLIQDKPEDGEELPFLVQVSSVGIPYQDVYSNLSQIHPLDISDEDLPNCPIISPYINGPLKVLIPENLTMEQVVEKNPLVELGGQYRPPDCWTEQHTAVVVPYCGQGRQLQQLLFHLHPFLQRQQLHYAVYVVNQVNNSPFNWGKLCNVGFWEAMQEEDWDCVFFHDVNLLPEDDRNRYVCDVFPAHVSVAIDKFNYKLPYQGYLGGVFALRPIHYLRINGFPNTYWGWDQEDNEIAARVKLSGMLLSRPHLLFGRYHMLEEGQYPSHKQSPQRGTPEGRLSGGTRKRCAFYSCCCCCLCCGEKGADTAHDPPVATNKPEQKLHERTRGRFFLLGDFRTKNCSLSIRDVSMGDSGTYFFHVETSFSEHSYLDKMFSLKVTALIHKPHIPIPETLESGCPRNLTCSVPWVCEQGTPPIFSWTSAALTSLGPKTLLSSVLTLTPWPQDHSTTVTCQVMFPTTGVIVERTIQLNVTYAPQNVAISIFQGNRPALETLQNASSLPILEGQALQLLCVADSNPPAQLTWFRGSPALNATAISSTAILELPGVGTAEEGEFTCRAQNPLGSQYLSLSLSVVCQSQPRAGWVLGAVGGAGFMVLLSLSLCLVFRVKTRRETQPVQSMDDRSQVVGSGSREHQFGTDTPADSPAPAGAGPISQDECQLHYAFLRFHKLKPQGREGMDTEYSEIRTHK</sequence>
<evidence type="ECO:0000256" key="14">
    <source>
        <dbReference type="ARBA" id="ARBA00023180"/>
    </source>
</evidence>
<feature type="domain" description="Ig-like" evidence="19">
    <location>
        <begin position="540"/>
        <end position="624"/>
    </location>
</feature>
<dbReference type="InterPro" id="IPR003859">
    <property type="entry name" value="Galactosyl_T"/>
</dbReference>
<keyword evidence="7" id="KW-0808">Transferase</keyword>
<dbReference type="Proteomes" id="UP000694856">
    <property type="component" value="Chromosome 9"/>
</dbReference>
<evidence type="ECO:0000256" key="16">
    <source>
        <dbReference type="ARBA" id="ARBA00038361"/>
    </source>
</evidence>
<dbReference type="InterPro" id="IPR003599">
    <property type="entry name" value="Ig_sub"/>
</dbReference>
<evidence type="ECO:0000256" key="2">
    <source>
        <dbReference type="ARBA" id="ARBA00004323"/>
    </source>
</evidence>
<dbReference type="PRINTS" id="PR02050">
    <property type="entry name" value="B14GALTRFASE"/>
</dbReference>
<proteinExistence type="inferred from homology"/>
<dbReference type="InterPro" id="IPR036179">
    <property type="entry name" value="Ig-like_dom_sf"/>
</dbReference>
<evidence type="ECO:0000256" key="5">
    <source>
        <dbReference type="ARBA" id="ARBA00005735"/>
    </source>
</evidence>
<keyword evidence="14" id="KW-0325">Glycoprotein</keyword>
<dbReference type="GO" id="GO:0005886">
    <property type="term" value="C:plasma membrane"/>
    <property type="evidence" value="ECO:0007669"/>
    <property type="project" value="TreeGrafter"/>
</dbReference>
<feature type="domain" description="Ig-like" evidence="19">
    <location>
        <begin position="437"/>
        <end position="520"/>
    </location>
</feature>
<accession>A0A8B8TN98</accession>
<dbReference type="GO" id="GO:0007155">
    <property type="term" value="P:cell adhesion"/>
    <property type="evidence" value="ECO:0007669"/>
    <property type="project" value="UniProtKB-KW"/>
</dbReference>
<dbReference type="Pfam" id="PF02709">
    <property type="entry name" value="Glyco_transf_7C"/>
    <property type="match status" value="1"/>
</dbReference>
<evidence type="ECO:0000256" key="15">
    <source>
        <dbReference type="ARBA" id="ARBA00023211"/>
    </source>
</evidence>
<keyword evidence="9" id="KW-0430">Lectin</keyword>
<organism evidence="20 21">
    <name type="scientific">Camelus ferus</name>
    <name type="common">Wild bactrian camel</name>
    <name type="synonym">Camelus bactrianus ferus</name>
    <dbReference type="NCBI Taxonomy" id="419612"/>
    <lineage>
        <taxon>Eukaryota</taxon>
        <taxon>Metazoa</taxon>
        <taxon>Chordata</taxon>
        <taxon>Craniata</taxon>
        <taxon>Vertebrata</taxon>
        <taxon>Euteleostomi</taxon>
        <taxon>Mammalia</taxon>
        <taxon>Eutheria</taxon>
        <taxon>Laurasiatheria</taxon>
        <taxon>Artiodactyla</taxon>
        <taxon>Tylopoda</taxon>
        <taxon>Camelidae</taxon>
        <taxon>Camelus</taxon>
    </lineage>
</organism>
<feature type="compositionally biased region" description="Low complexity" evidence="17">
    <location>
        <begin position="688"/>
        <end position="703"/>
    </location>
</feature>
<gene>
    <name evidence="21" type="primary">LOC102510375</name>
</gene>
<protein>
    <submittedName>
        <fullName evidence="21">Sialic acid-binding Ig-like lectin 6 isoform X3</fullName>
    </submittedName>
</protein>
<comment type="subcellular location">
    <subcellularLocation>
        <location evidence="2">Golgi apparatus membrane</location>
        <topology evidence="2">Single-pass type II membrane protein</topology>
    </subcellularLocation>
    <subcellularLocation>
        <location evidence="3">Membrane</location>
        <topology evidence="3">Single-pass type I membrane protein</topology>
    </subcellularLocation>
</comment>
<evidence type="ECO:0000256" key="1">
    <source>
        <dbReference type="ARBA" id="ARBA00001936"/>
    </source>
</evidence>
<keyword evidence="15" id="KW-0464">Manganese</keyword>
<dbReference type="SUPFAM" id="SSF53448">
    <property type="entry name" value="Nucleotide-diphospho-sugar transferases"/>
    <property type="match status" value="1"/>
</dbReference>
<keyword evidence="13 18" id="KW-0472">Membrane</keyword>
<reference evidence="21" key="1">
    <citation type="submission" date="2025-08" db="UniProtKB">
        <authorList>
            <consortium name="RefSeq"/>
        </authorList>
    </citation>
    <scope>IDENTIFICATION</scope>
    <source>
        <tissue evidence="21">Ear skin</tissue>
    </source>
</reference>
<dbReference type="InterPro" id="IPR029044">
    <property type="entry name" value="Nucleotide-diphossugar_trans"/>
</dbReference>
<dbReference type="Pfam" id="PF07686">
    <property type="entry name" value="V-set"/>
    <property type="match status" value="1"/>
</dbReference>
<dbReference type="SMART" id="SM00409">
    <property type="entry name" value="IG"/>
    <property type="match status" value="2"/>
</dbReference>
<dbReference type="PANTHER" id="PTHR12035">
    <property type="entry name" value="SIALIC ACID BINDING IMMUNOGLOBULIN-LIKE LECTIN"/>
    <property type="match status" value="1"/>
</dbReference>
<comment type="similarity">
    <text evidence="16">Belongs to the immunoglobulin superfamily. SIGLEC (sialic acid binding Ig-like lectin) family.</text>
</comment>
<dbReference type="Gene3D" id="2.60.40.10">
    <property type="entry name" value="Immunoglobulins"/>
    <property type="match status" value="3"/>
</dbReference>
<evidence type="ECO:0000313" key="20">
    <source>
        <dbReference type="Proteomes" id="UP000694856"/>
    </source>
</evidence>
<evidence type="ECO:0000256" key="17">
    <source>
        <dbReference type="SAM" id="MobiDB-lite"/>
    </source>
</evidence>
<evidence type="ECO:0000256" key="11">
    <source>
        <dbReference type="ARBA" id="ARBA00022968"/>
    </source>
</evidence>
<dbReference type="AlphaFoldDB" id="A0A8B8TN98"/>
<dbReference type="GO" id="GO:0030246">
    <property type="term" value="F:carbohydrate binding"/>
    <property type="evidence" value="ECO:0007669"/>
    <property type="project" value="UniProtKB-KW"/>
</dbReference>
<feature type="transmembrane region" description="Helical" evidence="18">
    <location>
        <begin position="21"/>
        <end position="38"/>
    </location>
</feature>
<dbReference type="GO" id="GO:0005975">
    <property type="term" value="P:carbohydrate metabolic process"/>
    <property type="evidence" value="ECO:0007669"/>
    <property type="project" value="InterPro"/>
</dbReference>
<evidence type="ECO:0000256" key="8">
    <source>
        <dbReference type="ARBA" id="ARBA00022692"/>
    </source>
</evidence>
<dbReference type="Pfam" id="PF13733">
    <property type="entry name" value="Glyco_transf_7N"/>
    <property type="match status" value="1"/>
</dbReference>
<dbReference type="InterPro" id="IPR027995">
    <property type="entry name" value="Galactosyl_T_N"/>
</dbReference>
<evidence type="ECO:0000256" key="3">
    <source>
        <dbReference type="ARBA" id="ARBA00004479"/>
    </source>
</evidence>
<dbReference type="Gene3D" id="3.90.550.10">
    <property type="entry name" value="Spore Coat Polysaccharide Biosynthesis Protein SpsA, Chain A"/>
    <property type="match status" value="1"/>
</dbReference>
<dbReference type="RefSeq" id="XP_032343560.1">
    <property type="nucleotide sequence ID" value="XM_032487669.1"/>
</dbReference>
<evidence type="ECO:0000256" key="10">
    <source>
        <dbReference type="ARBA" id="ARBA00022889"/>
    </source>
</evidence>
<feature type="transmembrane region" description="Helical" evidence="18">
    <location>
        <begin position="633"/>
        <end position="657"/>
    </location>
</feature>
<keyword evidence="20" id="KW-1185">Reference proteome</keyword>
<keyword evidence="8 18" id="KW-0812">Transmembrane</keyword>
<comment type="pathway">
    <text evidence="4">Protein modification; protein glycosylation.</text>
</comment>
<dbReference type="InterPro" id="IPR013783">
    <property type="entry name" value="Ig-like_fold"/>
</dbReference>
<dbReference type="PANTHER" id="PTHR12035:SF99">
    <property type="entry name" value="SIALIC ACID BINDING IG LIKE LECTIN 6"/>
    <property type="match status" value="1"/>
</dbReference>
<dbReference type="GO" id="GO:0033691">
    <property type="term" value="F:sialic acid binding"/>
    <property type="evidence" value="ECO:0007669"/>
    <property type="project" value="TreeGrafter"/>
</dbReference>
<feature type="region of interest" description="Disordered" evidence="17">
    <location>
        <begin position="665"/>
        <end position="704"/>
    </location>
</feature>
<dbReference type="InterPro" id="IPR007110">
    <property type="entry name" value="Ig-like_dom"/>
</dbReference>
<evidence type="ECO:0000256" key="18">
    <source>
        <dbReference type="SAM" id="Phobius"/>
    </source>
</evidence>
<dbReference type="GO" id="GO:0016757">
    <property type="term" value="F:glycosyltransferase activity"/>
    <property type="evidence" value="ECO:0007669"/>
    <property type="project" value="UniProtKB-KW"/>
</dbReference>
<comment type="similarity">
    <text evidence="5">Belongs to the glycosyltransferase 7 family.</text>
</comment>
<evidence type="ECO:0000256" key="4">
    <source>
        <dbReference type="ARBA" id="ARBA00004922"/>
    </source>
</evidence>
<evidence type="ECO:0000259" key="19">
    <source>
        <dbReference type="PROSITE" id="PS50835"/>
    </source>
</evidence>
<keyword evidence="12 18" id="KW-1133">Transmembrane helix</keyword>
<name>A0A8B8TN98_CAMFR</name>
<dbReference type="InterPro" id="IPR013106">
    <property type="entry name" value="Ig_V-set"/>
</dbReference>
<dbReference type="InterPro" id="IPR003598">
    <property type="entry name" value="Ig_sub2"/>
</dbReference>
<dbReference type="Pfam" id="PF13927">
    <property type="entry name" value="Ig_3"/>
    <property type="match status" value="1"/>
</dbReference>
<dbReference type="InterPro" id="IPR051036">
    <property type="entry name" value="SIGLEC"/>
</dbReference>
<feature type="region of interest" description="Disordered" evidence="17">
    <location>
        <begin position="316"/>
        <end position="335"/>
    </location>
</feature>
<dbReference type="SUPFAM" id="SSF48726">
    <property type="entry name" value="Immunoglobulin"/>
    <property type="match status" value="3"/>
</dbReference>
<dbReference type="GeneID" id="102510375"/>
<dbReference type="PROSITE" id="PS50835">
    <property type="entry name" value="IG_LIKE"/>
    <property type="match status" value="2"/>
</dbReference>
<evidence type="ECO:0000256" key="12">
    <source>
        <dbReference type="ARBA" id="ARBA00022989"/>
    </source>
</evidence>
<keyword evidence="10" id="KW-0130">Cell adhesion</keyword>
<dbReference type="SMART" id="SM00408">
    <property type="entry name" value="IGc2"/>
    <property type="match status" value="1"/>
</dbReference>
<dbReference type="UniPathway" id="UPA00378"/>
<evidence type="ECO:0000256" key="6">
    <source>
        <dbReference type="ARBA" id="ARBA00022676"/>
    </source>
</evidence>
<keyword evidence="6" id="KW-0328">Glycosyltransferase</keyword>
<evidence type="ECO:0000256" key="13">
    <source>
        <dbReference type="ARBA" id="ARBA00023136"/>
    </source>
</evidence>
<dbReference type="GO" id="GO:0000139">
    <property type="term" value="C:Golgi membrane"/>
    <property type="evidence" value="ECO:0007669"/>
    <property type="project" value="UniProtKB-SubCell"/>
</dbReference>
<dbReference type="InterPro" id="IPR027791">
    <property type="entry name" value="Galactosyl_T_C"/>
</dbReference>
<keyword evidence="11" id="KW-0735">Signal-anchor</keyword>